<proteinExistence type="predicted"/>
<feature type="non-terminal residue" evidence="1">
    <location>
        <position position="66"/>
    </location>
</feature>
<comment type="caution">
    <text evidence="1">The sequence shown here is derived from an EMBL/GenBank/DDBJ whole genome shotgun (WGS) entry which is preliminary data.</text>
</comment>
<dbReference type="Proteomes" id="UP000574390">
    <property type="component" value="Unassembled WGS sequence"/>
</dbReference>
<sequence length="66" mass="7451">SKQSLGTTRRCWIKTRPTSRPSANCCSYCGRQGGWRIWARSTSRRPLIALPKGRPSWSSTPRGRTS</sequence>
<accession>A0A7J6R4R0</accession>
<gene>
    <name evidence="1" type="ORF">FOZ62_030833</name>
</gene>
<reference evidence="1 2" key="1">
    <citation type="submission" date="2020-04" db="EMBL/GenBank/DDBJ databases">
        <title>Perkinsus olseni comparative genomics.</title>
        <authorList>
            <person name="Bogema D.R."/>
        </authorList>
    </citation>
    <scope>NUCLEOTIDE SEQUENCE [LARGE SCALE GENOMIC DNA]</scope>
    <source>
        <strain evidence="1">ATCC PRA-205</strain>
    </source>
</reference>
<name>A0A7J6R4R0_PEROL</name>
<evidence type="ECO:0000313" key="1">
    <source>
        <dbReference type="EMBL" id="KAF4715879.1"/>
    </source>
</evidence>
<organism evidence="1 2">
    <name type="scientific">Perkinsus olseni</name>
    <name type="common">Perkinsus atlanticus</name>
    <dbReference type="NCBI Taxonomy" id="32597"/>
    <lineage>
        <taxon>Eukaryota</taxon>
        <taxon>Sar</taxon>
        <taxon>Alveolata</taxon>
        <taxon>Perkinsozoa</taxon>
        <taxon>Perkinsea</taxon>
        <taxon>Perkinsida</taxon>
        <taxon>Perkinsidae</taxon>
        <taxon>Perkinsus</taxon>
    </lineage>
</organism>
<evidence type="ECO:0000313" key="2">
    <source>
        <dbReference type="Proteomes" id="UP000574390"/>
    </source>
</evidence>
<feature type="non-terminal residue" evidence="1">
    <location>
        <position position="1"/>
    </location>
</feature>
<dbReference type="EMBL" id="JABANM010024650">
    <property type="protein sequence ID" value="KAF4715879.1"/>
    <property type="molecule type" value="Genomic_DNA"/>
</dbReference>
<dbReference type="AlphaFoldDB" id="A0A7J6R4R0"/>
<protein>
    <submittedName>
        <fullName evidence="1">Uncharacterized protein</fullName>
    </submittedName>
</protein>